<evidence type="ECO:0000313" key="2">
    <source>
        <dbReference type="Proteomes" id="UP000266673"/>
    </source>
</evidence>
<gene>
    <name evidence="1" type="ORF">C2G38_2241343</name>
</gene>
<dbReference type="Pfam" id="PF18759">
    <property type="entry name" value="Plavaka"/>
    <property type="match status" value="1"/>
</dbReference>
<dbReference type="AlphaFoldDB" id="A0A397VSN0"/>
<dbReference type="Proteomes" id="UP000266673">
    <property type="component" value="Unassembled WGS sequence"/>
</dbReference>
<reference evidence="1 2" key="1">
    <citation type="submission" date="2018-06" db="EMBL/GenBank/DDBJ databases">
        <title>Comparative genomics reveals the genomic features of Rhizophagus irregularis, R. cerebriforme, R. diaphanum and Gigaspora rosea, and their symbiotic lifestyle signature.</title>
        <authorList>
            <person name="Morin E."/>
            <person name="San Clemente H."/>
            <person name="Chen E.C.H."/>
            <person name="De La Providencia I."/>
            <person name="Hainaut M."/>
            <person name="Kuo A."/>
            <person name="Kohler A."/>
            <person name="Murat C."/>
            <person name="Tang N."/>
            <person name="Roy S."/>
            <person name="Loubradou J."/>
            <person name="Henrissat B."/>
            <person name="Grigoriev I.V."/>
            <person name="Corradi N."/>
            <person name="Roux C."/>
            <person name="Martin F.M."/>
        </authorList>
    </citation>
    <scope>NUCLEOTIDE SEQUENCE [LARGE SCALE GENOMIC DNA]</scope>
    <source>
        <strain evidence="1 2">DAOM 194757</strain>
    </source>
</reference>
<keyword evidence="2" id="KW-1185">Reference proteome</keyword>
<sequence>MERSASSVEHEHSFIEAELHQMDNMTQDDATQNTFNVSDIEDHEDISFATESYKIGLEDYKGASFDEAFQDLYHPRTVEWPNDAYCEFMEIINKYQLSNSAGKEFLDDTIVPYMMFKEVPVKTFQNVEYIFYYRLLIKTIKFLLMIDSINQLLVLQYEDKKEVRNSVECRIFGEQYHSNWWKREESDLLLGQHLLSLILYSDATTLDHMGKSSGHPMFLSLGNIPNHQRNKPESKALIGYLPILKAMDSKTKNSDKFQMAQREVFQKCLSTLLKPIVEGPELHFVVRGDIITLIPRISIIIADMVEADKFTNVYQPSCSRRPCAKCLVSRDNLNNTNLTEIIPRTPDAMKQVINSGEDKDYSIHPEKNAFWEIRYSHGLN</sequence>
<dbReference type="InterPro" id="IPR041078">
    <property type="entry name" value="Plavaka"/>
</dbReference>
<organism evidence="1 2">
    <name type="scientific">Gigaspora rosea</name>
    <dbReference type="NCBI Taxonomy" id="44941"/>
    <lineage>
        <taxon>Eukaryota</taxon>
        <taxon>Fungi</taxon>
        <taxon>Fungi incertae sedis</taxon>
        <taxon>Mucoromycota</taxon>
        <taxon>Glomeromycotina</taxon>
        <taxon>Glomeromycetes</taxon>
        <taxon>Diversisporales</taxon>
        <taxon>Gigasporaceae</taxon>
        <taxon>Gigaspora</taxon>
    </lineage>
</organism>
<evidence type="ECO:0000313" key="1">
    <source>
        <dbReference type="EMBL" id="RIB25565.1"/>
    </source>
</evidence>
<protein>
    <submittedName>
        <fullName evidence="1">Uncharacterized protein</fullName>
    </submittedName>
</protein>
<comment type="caution">
    <text evidence="1">The sequence shown here is derived from an EMBL/GenBank/DDBJ whole genome shotgun (WGS) entry which is preliminary data.</text>
</comment>
<dbReference type="OrthoDB" id="2440454at2759"/>
<proteinExistence type="predicted"/>
<name>A0A397VSN0_9GLOM</name>
<dbReference type="EMBL" id="QKWP01000170">
    <property type="protein sequence ID" value="RIB25565.1"/>
    <property type="molecule type" value="Genomic_DNA"/>
</dbReference>
<accession>A0A397VSN0</accession>
<dbReference type="STRING" id="44941.A0A397VSN0"/>